<dbReference type="PANTHER" id="PTHR43483">
    <property type="entry name" value="MEMBRANE TRANSPORTER PROTEIN HI_0806-RELATED"/>
    <property type="match status" value="1"/>
</dbReference>
<sequence length="267" mass="27365">MPLEALAALIAAGIVAGFVAGLFGVGGGVVMVPVLRFLADALGWPPDQAMHFAVATSTAAVLPTAISSARAHYRHGNVDMDIVRRWAPPMALAAIAAATVAPYISTVGLTLVFAVFAAIVGLRMAASADWRWRETLPGAGVQRLLAALVGWLSSWMGIGAGTLGVPTLVAVGAPIHRAVGTAALLGVFVSAPALIGWLASARHAPAVAGPAVGYIQLLPLAAMLLPMVLLAPLGARIAKSLPPSNLRRIFGLFLICVSVALLDRAMR</sequence>
<evidence type="ECO:0000256" key="2">
    <source>
        <dbReference type="ARBA" id="ARBA00022692"/>
    </source>
</evidence>
<dbReference type="Pfam" id="PF01925">
    <property type="entry name" value="TauE"/>
    <property type="match status" value="1"/>
</dbReference>
<dbReference type="Proteomes" id="UP001595615">
    <property type="component" value="Unassembled WGS sequence"/>
</dbReference>
<gene>
    <name evidence="6" type="ORF">ACFOMD_03355</name>
</gene>
<protein>
    <recommendedName>
        <fullName evidence="5">Probable membrane transporter protein</fullName>
    </recommendedName>
</protein>
<evidence type="ECO:0000256" key="1">
    <source>
        <dbReference type="ARBA" id="ARBA00004141"/>
    </source>
</evidence>
<name>A0ABV7X8L5_9SPHN</name>
<dbReference type="EMBL" id="JBHRXV010000003">
    <property type="protein sequence ID" value="MFC3711592.1"/>
    <property type="molecule type" value="Genomic_DNA"/>
</dbReference>
<accession>A0ABV7X8L5</accession>
<reference evidence="7" key="1">
    <citation type="journal article" date="2019" name="Int. J. Syst. Evol. Microbiol.">
        <title>The Global Catalogue of Microorganisms (GCM) 10K type strain sequencing project: providing services to taxonomists for standard genome sequencing and annotation.</title>
        <authorList>
            <consortium name="The Broad Institute Genomics Platform"/>
            <consortium name="The Broad Institute Genome Sequencing Center for Infectious Disease"/>
            <person name="Wu L."/>
            <person name="Ma J."/>
        </authorList>
    </citation>
    <scope>NUCLEOTIDE SEQUENCE [LARGE SCALE GENOMIC DNA]</scope>
    <source>
        <strain evidence="7">KCTC 42644</strain>
    </source>
</reference>
<keyword evidence="5" id="KW-1003">Cell membrane</keyword>
<feature type="transmembrane region" description="Helical" evidence="5">
    <location>
        <begin position="144"/>
        <end position="169"/>
    </location>
</feature>
<comment type="similarity">
    <text evidence="5">Belongs to the 4-toluene sulfonate uptake permease (TSUP) (TC 2.A.102) family.</text>
</comment>
<organism evidence="6 7">
    <name type="scientific">Sphingoaurantiacus capsulatus</name>
    <dbReference type="NCBI Taxonomy" id="1771310"/>
    <lineage>
        <taxon>Bacteria</taxon>
        <taxon>Pseudomonadati</taxon>
        <taxon>Pseudomonadota</taxon>
        <taxon>Alphaproteobacteria</taxon>
        <taxon>Sphingomonadales</taxon>
        <taxon>Sphingosinicellaceae</taxon>
        <taxon>Sphingoaurantiacus</taxon>
    </lineage>
</organism>
<comment type="subcellular location">
    <subcellularLocation>
        <location evidence="5">Cell membrane</location>
        <topology evidence="5">Multi-pass membrane protein</topology>
    </subcellularLocation>
    <subcellularLocation>
        <location evidence="1">Membrane</location>
        <topology evidence="1">Multi-pass membrane protein</topology>
    </subcellularLocation>
</comment>
<dbReference type="PANTHER" id="PTHR43483:SF3">
    <property type="entry name" value="MEMBRANE TRANSPORTER PROTEIN HI_0806-RELATED"/>
    <property type="match status" value="1"/>
</dbReference>
<feature type="transmembrane region" description="Helical" evidence="5">
    <location>
        <begin position="211"/>
        <end position="233"/>
    </location>
</feature>
<keyword evidence="3 5" id="KW-1133">Transmembrane helix</keyword>
<feature type="transmembrane region" description="Helical" evidence="5">
    <location>
        <begin position="245"/>
        <end position="262"/>
    </location>
</feature>
<keyword evidence="7" id="KW-1185">Reference proteome</keyword>
<comment type="caution">
    <text evidence="6">The sequence shown here is derived from an EMBL/GenBank/DDBJ whole genome shotgun (WGS) entry which is preliminary data.</text>
</comment>
<feature type="transmembrane region" description="Helical" evidence="5">
    <location>
        <begin position="86"/>
        <end position="105"/>
    </location>
</feature>
<feature type="transmembrane region" description="Helical" evidence="5">
    <location>
        <begin position="48"/>
        <end position="66"/>
    </location>
</feature>
<evidence type="ECO:0000256" key="4">
    <source>
        <dbReference type="ARBA" id="ARBA00023136"/>
    </source>
</evidence>
<dbReference type="RefSeq" id="WP_380856843.1">
    <property type="nucleotide sequence ID" value="NZ_JBHRXV010000003.1"/>
</dbReference>
<evidence type="ECO:0000256" key="5">
    <source>
        <dbReference type="RuleBase" id="RU363041"/>
    </source>
</evidence>
<feature type="transmembrane region" description="Helical" evidence="5">
    <location>
        <begin position="111"/>
        <end position="132"/>
    </location>
</feature>
<keyword evidence="4 5" id="KW-0472">Membrane</keyword>
<proteinExistence type="inferred from homology"/>
<dbReference type="InterPro" id="IPR002781">
    <property type="entry name" value="TM_pro_TauE-like"/>
</dbReference>
<evidence type="ECO:0000256" key="3">
    <source>
        <dbReference type="ARBA" id="ARBA00022989"/>
    </source>
</evidence>
<keyword evidence="2 5" id="KW-0812">Transmembrane</keyword>
<evidence type="ECO:0000313" key="6">
    <source>
        <dbReference type="EMBL" id="MFC3711592.1"/>
    </source>
</evidence>
<feature type="transmembrane region" description="Helical" evidence="5">
    <location>
        <begin position="175"/>
        <end position="199"/>
    </location>
</feature>
<evidence type="ECO:0000313" key="7">
    <source>
        <dbReference type="Proteomes" id="UP001595615"/>
    </source>
</evidence>